<dbReference type="EMBL" id="JAQQBS010001456">
    <property type="protein sequence ID" value="KAK0157185.1"/>
    <property type="molecule type" value="Genomic_DNA"/>
</dbReference>
<sequence length="231" mass="26360">MEFMLKKKYITSLSSNDSDHDILRANSRSQHIPIPAPIIPTPVPQNPTPIPRPLSTSPPNIIRHNTPSLSPKDHIQSIPYFEGTPMCYDASELIIHCKNASSYIPQYKEYEILALLTGRLKGEALRRAYKGLHARKSYYLTVPNFTAAYADARRAEGELAEYPQLDDTDMIRQDCFLLQTTNSVETNNNINNNYRPICTFCQKPSHTIDICFKRTAQTNNRNFSLQQKIKC</sequence>
<protein>
    <submittedName>
        <fullName evidence="1">Uncharacterized protein</fullName>
    </submittedName>
</protein>
<dbReference type="AlphaFoldDB" id="A0AA39EX91"/>
<evidence type="ECO:0000313" key="2">
    <source>
        <dbReference type="Proteomes" id="UP001168990"/>
    </source>
</evidence>
<proteinExistence type="predicted"/>
<evidence type="ECO:0000313" key="1">
    <source>
        <dbReference type="EMBL" id="KAK0157185.1"/>
    </source>
</evidence>
<accession>A0AA39EX91</accession>
<gene>
    <name evidence="1" type="ORF">PV328_011773</name>
</gene>
<comment type="caution">
    <text evidence="1">The sequence shown here is derived from an EMBL/GenBank/DDBJ whole genome shotgun (WGS) entry which is preliminary data.</text>
</comment>
<keyword evidence="2" id="KW-1185">Reference proteome</keyword>
<reference evidence="1" key="1">
    <citation type="journal article" date="2023" name="bioRxiv">
        <title>Scaffold-level genome assemblies of two parasitoid biocontrol wasps reveal the parthenogenesis mechanism and an associated novel virus.</title>
        <authorList>
            <person name="Inwood S."/>
            <person name="Skelly J."/>
            <person name="Guhlin J."/>
            <person name="Harrop T."/>
            <person name="Goldson S."/>
            <person name="Dearden P."/>
        </authorList>
    </citation>
    <scope>NUCLEOTIDE SEQUENCE</scope>
    <source>
        <strain evidence="1">Irish</strain>
        <tissue evidence="1">Whole body</tissue>
    </source>
</reference>
<name>A0AA39EX91_9HYME</name>
<organism evidence="1 2">
    <name type="scientific">Microctonus aethiopoides</name>
    <dbReference type="NCBI Taxonomy" id="144406"/>
    <lineage>
        <taxon>Eukaryota</taxon>
        <taxon>Metazoa</taxon>
        <taxon>Ecdysozoa</taxon>
        <taxon>Arthropoda</taxon>
        <taxon>Hexapoda</taxon>
        <taxon>Insecta</taxon>
        <taxon>Pterygota</taxon>
        <taxon>Neoptera</taxon>
        <taxon>Endopterygota</taxon>
        <taxon>Hymenoptera</taxon>
        <taxon>Apocrita</taxon>
        <taxon>Ichneumonoidea</taxon>
        <taxon>Braconidae</taxon>
        <taxon>Euphorinae</taxon>
        <taxon>Microctonus</taxon>
    </lineage>
</organism>
<dbReference type="Proteomes" id="UP001168990">
    <property type="component" value="Unassembled WGS sequence"/>
</dbReference>
<reference evidence="1" key="2">
    <citation type="submission" date="2023-03" db="EMBL/GenBank/DDBJ databases">
        <authorList>
            <person name="Inwood S.N."/>
            <person name="Skelly J.G."/>
            <person name="Guhlin J."/>
            <person name="Harrop T.W.R."/>
            <person name="Goldson S.G."/>
            <person name="Dearden P.K."/>
        </authorList>
    </citation>
    <scope>NUCLEOTIDE SEQUENCE</scope>
    <source>
        <strain evidence="1">Irish</strain>
        <tissue evidence="1">Whole body</tissue>
    </source>
</reference>